<dbReference type="PIRSF" id="PIRSF000171">
    <property type="entry name" value="SDHA_APRA_LASPO"/>
    <property type="match status" value="1"/>
</dbReference>
<evidence type="ECO:0000313" key="6">
    <source>
        <dbReference type="Proteomes" id="UP000190626"/>
    </source>
</evidence>
<dbReference type="InterPro" id="IPR036188">
    <property type="entry name" value="FAD/NAD-bd_sf"/>
</dbReference>
<feature type="domain" description="FAD-dependent oxidoreductase 2 FAD-binding" evidence="3">
    <location>
        <begin position="12"/>
        <end position="218"/>
    </location>
</feature>
<dbReference type="Pfam" id="PF00890">
    <property type="entry name" value="FAD_binding_2"/>
    <property type="match status" value="1"/>
</dbReference>
<keyword evidence="6" id="KW-1185">Reference proteome</keyword>
<dbReference type="GO" id="GO:0005886">
    <property type="term" value="C:plasma membrane"/>
    <property type="evidence" value="ECO:0007669"/>
    <property type="project" value="TreeGrafter"/>
</dbReference>
<dbReference type="OrthoDB" id="9805351at2"/>
<keyword evidence="2" id="KW-0560">Oxidoreductase</keyword>
<dbReference type="GO" id="GO:0050660">
    <property type="term" value="F:flavin adenine dinucleotide binding"/>
    <property type="evidence" value="ECO:0007669"/>
    <property type="project" value="TreeGrafter"/>
</dbReference>
<evidence type="ECO:0000256" key="2">
    <source>
        <dbReference type="ARBA" id="ARBA00023002"/>
    </source>
</evidence>
<keyword evidence="1" id="KW-0285">Flavoprotein</keyword>
<gene>
    <name evidence="5" type="ORF">BC351_03740</name>
</gene>
<dbReference type="PRINTS" id="PR00368">
    <property type="entry name" value="FADPNR"/>
</dbReference>
<dbReference type="Gene3D" id="3.50.50.60">
    <property type="entry name" value="FAD/NAD(P)-binding domain"/>
    <property type="match status" value="2"/>
</dbReference>
<reference evidence="6" key="1">
    <citation type="submission" date="2016-07" db="EMBL/GenBank/DDBJ databases">
        <authorList>
            <person name="Florea S."/>
            <person name="Webb J.S."/>
            <person name="Jaromczyk J."/>
            <person name="Schardl C.L."/>
        </authorList>
    </citation>
    <scope>NUCLEOTIDE SEQUENCE [LARGE SCALE GENOMIC DNA]</scope>
    <source>
        <strain evidence="6">CY1</strain>
    </source>
</reference>
<dbReference type="AlphaFoldDB" id="A0A1V4HK49"/>
<dbReference type="InterPro" id="IPR027477">
    <property type="entry name" value="Succ_DH/fumarate_Rdtase_cat_sf"/>
</dbReference>
<dbReference type="STRING" id="1469647.BC351_03740"/>
<dbReference type="GO" id="GO:0009055">
    <property type="term" value="F:electron transfer activity"/>
    <property type="evidence" value="ECO:0007669"/>
    <property type="project" value="TreeGrafter"/>
</dbReference>
<sequence>MGKAQHTKWEADVLVIGGGPAGAWAAWSAAKQNAKVILVDKGYLGSSGATAPGGTNLLYLPPDPELREKAVQQRYKESGYLAEPEWIHRVLDQVYESLVMVENWGYPFRRDENGVPLRDHLQGPEYMKLMRKQVSRAGVKILDQSPALELLVDEHGVGGARGISRLDDTEWEVRANAVVIATGGCAFLSKGLGCNVLTGDGLLMASELGAELSGMEFTRQYAPSTAFGTVTRGRLLNWATYTSEDGTVLQAGGPRAGDFLPSMLSKGPVYAVLNHADTAEKQQILRKSHAIFFLPLDRAGIDPFKERFPLTLRYEGTVRGTGGIRLTDESCASTVPGLYAAGDAATRERVTGAKSGGGAFNASWAISSGTWSGAGAAKHALAQNRSAGERDLRPAGRYGLVHEEPPTGSVLDAAALVKAVQQEVFPLDINYFRSEPVLRQSLERLNGLWASVQGAVTPTVQGRVRSREVTAMIATARWMYTAALERKETRGLHMFQEYPETDPKQQVRLIVSGIDEIQVRKERPSTQEVVVQ</sequence>
<dbReference type="GO" id="GO:0000104">
    <property type="term" value="F:succinate dehydrogenase activity"/>
    <property type="evidence" value="ECO:0007669"/>
    <property type="project" value="TreeGrafter"/>
</dbReference>
<dbReference type="InterPro" id="IPR003953">
    <property type="entry name" value="FAD-dep_OxRdtase_2_FAD-bd"/>
</dbReference>
<protein>
    <submittedName>
        <fullName evidence="5">Pyridine nucleotide-disulfide oxidoreductase</fullName>
    </submittedName>
</protein>
<proteinExistence type="predicted"/>
<name>A0A1V4HK49_9BACL</name>
<dbReference type="Proteomes" id="UP000190626">
    <property type="component" value="Unassembled WGS sequence"/>
</dbReference>
<dbReference type="EMBL" id="MBTG01000012">
    <property type="protein sequence ID" value="OPH57641.1"/>
    <property type="molecule type" value="Genomic_DNA"/>
</dbReference>
<dbReference type="SUPFAM" id="SSF51905">
    <property type="entry name" value="FAD/NAD(P)-binding domain"/>
    <property type="match status" value="1"/>
</dbReference>
<evidence type="ECO:0000259" key="4">
    <source>
        <dbReference type="Pfam" id="PF02910"/>
    </source>
</evidence>
<accession>A0A1V4HK49</accession>
<dbReference type="PANTHER" id="PTHR11632">
    <property type="entry name" value="SUCCINATE DEHYDROGENASE 2 FLAVOPROTEIN SUBUNIT"/>
    <property type="match status" value="1"/>
</dbReference>
<dbReference type="PRINTS" id="PR00411">
    <property type="entry name" value="PNDRDTASEI"/>
</dbReference>
<dbReference type="Gene3D" id="3.90.700.10">
    <property type="entry name" value="Succinate dehydrogenase/fumarate reductase flavoprotein, catalytic domain"/>
    <property type="match status" value="1"/>
</dbReference>
<evidence type="ECO:0000256" key="1">
    <source>
        <dbReference type="ARBA" id="ARBA00022630"/>
    </source>
</evidence>
<dbReference type="PANTHER" id="PTHR11632:SF51">
    <property type="entry name" value="SUCCINATE DEHYDROGENASE [UBIQUINONE] FLAVOPROTEIN SUBUNIT, MITOCHONDRIAL"/>
    <property type="match status" value="1"/>
</dbReference>
<comment type="caution">
    <text evidence="5">The sequence shown here is derived from an EMBL/GenBank/DDBJ whole genome shotgun (WGS) entry which is preliminary data.</text>
</comment>
<dbReference type="InterPro" id="IPR037099">
    <property type="entry name" value="Fum_R/Succ_DH_flav-like_C_sf"/>
</dbReference>
<dbReference type="GO" id="GO:0033765">
    <property type="term" value="F:steroid dehydrogenase activity, acting on the CH-CH group of donors"/>
    <property type="evidence" value="ECO:0007669"/>
    <property type="project" value="UniProtKB-ARBA"/>
</dbReference>
<feature type="domain" description="Fumarate reductase/succinate dehydrogenase flavoprotein-like C-terminal" evidence="4">
    <location>
        <begin position="428"/>
        <end position="505"/>
    </location>
</feature>
<dbReference type="Gene3D" id="1.20.58.100">
    <property type="entry name" value="Fumarate reductase/succinate dehydrogenase flavoprotein-like, C-terminal domain"/>
    <property type="match status" value="1"/>
</dbReference>
<dbReference type="GO" id="GO:0009061">
    <property type="term" value="P:anaerobic respiration"/>
    <property type="evidence" value="ECO:0007669"/>
    <property type="project" value="TreeGrafter"/>
</dbReference>
<organism evidence="5 6">
    <name type="scientific">Paenibacillus ferrarius</name>
    <dbReference type="NCBI Taxonomy" id="1469647"/>
    <lineage>
        <taxon>Bacteria</taxon>
        <taxon>Bacillati</taxon>
        <taxon>Bacillota</taxon>
        <taxon>Bacilli</taxon>
        <taxon>Bacillales</taxon>
        <taxon>Paenibacillaceae</taxon>
        <taxon>Paenibacillus</taxon>
    </lineage>
</organism>
<evidence type="ECO:0000259" key="3">
    <source>
        <dbReference type="Pfam" id="PF00890"/>
    </source>
</evidence>
<dbReference type="InterPro" id="IPR015939">
    <property type="entry name" value="Fum_Rdtase/Succ_DH_flav-like_C"/>
</dbReference>
<dbReference type="Pfam" id="PF02910">
    <property type="entry name" value="Succ_DH_flav_C"/>
    <property type="match status" value="1"/>
</dbReference>
<dbReference type="InterPro" id="IPR030664">
    <property type="entry name" value="SdhA/FrdA/AprA"/>
</dbReference>
<dbReference type="SUPFAM" id="SSF46977">
    <property type="entry name" value="Succinate dehydrogenase/fumarate reductase flavoprotein C-terminal domain"/>
    <property type="match status" value="1"/>
</dbReference>
<dbReference type="RefSeq" id="WP_079413049.1">
    <property type="nucleotide sequence ID" value="NZ_MBTG01000012.1"/>
</dbReference>
<evidence type="ECO:0000313" key="5">
    <source>
        <dbReference type="EMBL" id="OPH57641.1"/>
    </source>
</evidence>